<dbReference type="Gene3D" id="3.40.50.2000">
    <property type="entry name" value="Glycogen Phosphorylase B"/>
    <property type="match status" value="2"/>
</dbReference>
<reference evidence="5 6" key="1">
    <citation type="submission" date="2018-11" db="EMBL/GenBank/DDBJ databases">
        <title>Genomes From Bacteria Associated with the Canine Oral Cavity: a Test Case for Automated Genome-Based Taxonomic Assignment.</title>
        <authorList>
            <person name="Coil D.A."/>
            <person name="Jospin G."/>
            <person name="Darling A.E."/>
            <person name="Wallis C."/>
            <person name="Davis I.J."/>
            <person name="Harris S."/>
            <person name="Eisen J.A."/>
            <person name="Holcombe L.J."/>
            <person name="O'Flynn C."/>
        </authorList>
    </citation>
    <scope>NUCLEOTIDE SEQUENCE [LARGE SCALE GENOMIC DNA]</scope>
    <source>
        <strain evidence="5 6">OH5050</strain>
    </source>
</reference>
<evidence type="ECO:0000259" key="4">
    <source>
        <dbReference type="Pfam" id="PF13439"/>
    </source>
</evidence>
<evidence type="ECO:0000256" key="1">
    <source>
        <dbReference type="ARBA" id="ARBA00022676"/>
    </source>
</evidence>
<evidence type="ECO:0000256" key="2">
    <source>
        <dbReference type="ARBA" id="ARBA00022679"/>
    </source>
</evidence>
<feature type="domain" description="Glycosyltransferase subfamily 4-like N-terminal" evidence="4">
    <location>
        <begin position="15"/>
        <end position="220"/>
    </location>
</feature>
<dbReference type="EMBL" id="RQZC01000018">
    <property type="protein sequence ID" value="RRD27286.1"/>
    <property type="molecule type" value="Genomic_DNA"/>
</dbReference>
<dbReference type="PANTHER" id="PTHR45947">
    <property type="entry name" value="SULFOQUINOVOSYL TRANSFERASE SQD2"/>
    <property type="match status" value="1"/>
</dbReference>
<dbReference type="InterPro" id="IPR050194">
    <property type="entry name" value="Glycosyltransferase_grp1"/>
</dbReference>
<keyword evidence="1" id="KW-0328">Glycosyltransferase</keyword>
<evidence type="ECO:0000259" key="3">
    <source>
        <dbReference type="Pfam" id="PF00534"/>
    </source>
</evidence>
<dbReference type="Pfam" id="PF00534">
    <property type="entry name" value="Glycos_transf_1"/>
    <property type="match status" value="1"/>
</dbReference>
<dbReference type="GO" id="GO:1901137">
    <property type="term" value="P:carbohydrate derivative biosynthetic process"/>
    <property type="evidence" value="ECO:0007669"/>
    <property type="project" value="UniProtKB-ARBA"/>
</dbReference>
<evidence type="ECO:0000313" key="5">
    <source>
        <dbReference type="EMBL" id="RRD27286.1"/>
    </source>
</evidence>
<dbReference type="InterPro" id="IPR001296">
    <property type="entry name" value="Glyco_trans_1"/>
</dbReference>
<comment type="caution">
    <text evidence="5">The sequence shown here is derived from an EMBL/GenBank/DDBJ whole genome shotgun (WGS) entry which is preliminary data.</text>
</comment>
<proteinExistence type="predicted"/>
<organism evidence="5 6">
    <name type="scientific">Actinomyces bowdenii</name>
    <dbReference type="NCBI Taxonomy" id="131109"/>
    <lineage>
        <taxon>Bacteria</taxon>
        <taxon>Bacillati</taxon>
        <taxon>Actinomycetota</taxon>
        <taxon>Actinomycetes</taxon>
        <taxon>Actinomycetales</taxon>
        <taxon>Actinomycetaceae</taxon>
        <taxon>Actinomyces</taxon>
    </lineage>
</organism>
<dbReference type="OrthoDB" id="5242526at2"/>
<evidence type="ECO:0000313" key="6">
    <source>
        <dbReference type="Proteomes" id="UP000271272"/>
    </source>
</evidence>
<dbReference type="GO" id="GO:0016757">
    <property type="term" value="F:glycosyltransferase activity"/>
    <property type="evidence" value="ECO:0007669"/>
    <property type="project" value="UniProtKB-KW"/>
</dbReference>
<keyword evidence="6" id="KW-1185">Reference proteome</keyword>
<protein>
    <submittedName>
        <fullName evidence="5">Glycosyltransferase</fullName>
    </submittedName>
</protein>
<dbReference type="SUPFAM" id="SSF53756">
    <property type="entry name" value="UDP-Glycosyltransferase/glycogen phosphorylase"/>
    <property type="match status" value="1"/>
</dbReference>
<name>A0A3P1V0Y7_9ACTO</name>
<dbReference type="AlphaFoldDB" id="A0A3P1V0Y7"/>
<gene>
    <name evidence="5" type="ORF">EII10_09600</name>
</gene>
<sequence length="418" mass="45668">MRIAFFIDDYLPSVHGVATSTAGFREALERMGHEVFIVAPKAEGHTDSDERIIRLPSSKYYVFDSREMANIYPGLARRFDRYGFDIVHSQTQFSLGVLAHTVAKRQGIPHVTTIHTLYTELIDDYPVAVMAGLLALSFAFPVALKSAPVLPRVHRDSIKQLRRATIKAALSRHGWRLTAAFANKCDACLAPSRHLAQILIEDGGLSSPCMILPNGIDTSRYRRARGEDSPIDKAPGQRFIICVARLSPEKRQRALIEALPHITDSTVSLVLVGGGPCEEDLRRRAEELGVSRRVILAGMRSPGEVAAMLKQADIFALASYHFDNQPMVFLEASAAGLPIVYCDERMTECLTERNAVLAGGITGEDLARAFNGVLGDEARLEGLRRGALEVSQGFDVATAAGRLSELYAGLIEARSVGA</sequence>
<dbReference type="RefSeq" id="WP_124934285.1">
    <property type="nucleotide sequence ID" value="NZ_RQZC01000018.1"/>
</dbReference>
<dbReference type="PANTHER" id="PTHR45947:SF3">
    <property type="entry name" value="SULFOQUINOVOSYL TRANSFERASE SQD2"/>
    <property type="match status" value="1"/>
</dbReference>
<dbReference type="InterPro" id="IPR028098">
    <property type="entry name" value="Glyco_trans_4-like_N"/>
</dbReference>
<accession>A0A3P1V0Y7</accession>
<dbReference type="Pfam" id="PF13439">
    <property type="entry name" value="Glyco_transf_4"/>
    <property type="match status" value="1"/>
</dbReference>
<keyword evidence="2 5" id="KW-0808">Transferase</keyword>
<dbReference type="Proteomes" id="UP000271272">
    <property type="component" value="Unassembled WGS sequence"/>
</dbReference>
<feature type="domain" description="Glycosyl transferase family 1" evidence="3">
    <location>
        <begin position="232"/>
        <end position="377"/>
    </location>
</feature>